<dbReference type="Proteomes" id="UP000053989">
    <property type="component" value="Unassembled WGS sequence"/>
</dbReference>
<dbReference type="AlphaFoldDB" id="A0A0C3EA69"/>
<protein>
    <submittedName>
        <fullName evidence="1">Uncharacterized protein</fullName>
    </submittedName>
</protein>
<accession>A0A0C3EA69</accession>
<dbReference type="InParanoid" id="A0A0C3EA69"/>
<reference evidence="1 2" key="1">
    <citation type="submission" date="2014-04" db="EMBL/GenBank/DDBJ databases">
        <authorList>
            <consortium name="DOE Joint Genome Institute"/>
            <person name="Kuo A."/>
            <person name="Kohler A."/>
            <person name="Nagy L.G."/>
            <person name="Floudas D."/>
            <person name="Copeland A."/>
            <person name="Barry K.W."/>
            <person name="Cichocki N."/>
            <person name="Veneault-Fourrey C."/>
            <person name="LaButti K."/>
            <person name="Lindquist E.A."/>
            <person name="Lipzen A."/>
            <person name="Lundell T."/>
            <person name="Morin E."/>
            <person name="Murat C."/>
            <person name="Sun H."/>
            <person name="Tunlid A."/>
            <person name="Henrissat B."/>
            <person name="Grigoriev I.V."/>
            <person name="Hibbett D.S."/>
            <person name="Martin F."/>
            <person name="Nordberg H.P."/>
            <person name="Cantor M.N."/>
            <person name="Hua S.X."/>
        </authorList>
    </citation>
    <scope>NUCLEOTIDE SEQUENCE [LARGE SCALE GENOMIC DNA]</scope>
    <source>
        <strain evidence="1 2">Foug A</strain>
    </source>
</reference>
<dbReference type="HOGENOM" id="CLU_2334875_0_0_1"/>
<sequence length="98" mass="11532">MVRRPPHRPTHTSRCRDTIRLLRRPDKRLFTPHPSEHLRKEDERLDLLDRKTKLRWESPSDPPPGQMSQSVTPIKSVKYLDPLVNLPLQTAEVIVVRV</sequence>
<evidence type="ECO:0000313" key="1">
    <source>
        <dbReference type="EMBL" id="KIM69600.1"/>
    </source>
</evidence>
<keyword evidence="2" id="KW-1185">Reference proteome</keyword>
<organism evidence="1 2">
    <name type="scientific">Scleroderma citrinum Foug A</name>
    <dbReference type="NCBI Taxonomy" id="1036808"/>
    <lineage>
        <taxon>Eukaryota</taxon>
        <taxon>Fungi</taxon>
        <taxon>Dikarya</taxon>
        <taxon>Basidiomycota</taxon>
        <taxon>Agaricomycotina</taxon>
        <taxon>Agaricomycetes</taxon>
        <taxon>Agaricomycetidae</taxon>
        <taxon>Boletales</taxon>
        <taxon>Sclerodermatineae</taxon>
        <taxon>Sclerodermataceae</taxon>
        <taxon>Scleroderma</taxon>
    </lineage>
</organism>
<proteinExistence type="predicted"/>
<reference evidence="2" key="2">
    <citation type="submission" date="2015-01" db="EMBL/GenBank/DDBJ databases">
        <title>Evolutionary Origins and Diversification of the Mycorrhizal Mutualists.</title>
        <authorList>
            <consortium name="DOE Joint Genome Institute"/>
            <consortium name="Mycorrhizal Genomics Consortium"/>
            <person name="Kohler A."/>
            <person name="Kuo A."/>
            <person name="Nagy L.G."/>
            <person name="Floudas D."/>
            <person name="Copeland A."/>
            <person name="Barry K.W."/>
            <person name="Cichocki N."/>
            <person name="Veneault-Fourrey C."/>
            <person name="LaButti K."/>
            <person name="Lindquist E.A."/>
            <person name="Lipzen A."/>
            <person name="Lundell T."/>
            <person name="Morin E."/>
            <person name="Murat C."/>
            <person name="Riley R."/>
            <person name="Ohm R."/>
            <person name="Sun H."/>
            <person name="Tunlid A."/>
            <person name="Henrissat B."/>
            <person name="Grigoriev I.V."/>
            <person name="Hibbett D.S."/>
            <person name="Martin F."/>
        </authorList>
    </citation>
    <scope>NUCLEOTIDE SEQUENCE [LARGE SCALE GENOMIC DNA]</scope>
    <source>
        <strain evidence="2">Foug A</strain>
    </source>
</reference>
<evidence type="ECO:0000313" key="2">
    <source>
        <dbReference type="Proteomes" id="UP000053989"/>
    </source>
</evidence>
<name>A0A0C3EA69_9AGAM</name>
<dbReference type="EMBL" id="KN822006">
    <property type="protein sequence ID" value="KIM69600.1"/>
    <property type="molecule type" value="Genomic_DNA"/>
</dbReference>
<gene>
    <name evidence="1" type="ORF">SCLCIDRAFT_1208059</name>
</gene>